<dbReference type="AlphaFoldDB" id="A0A6J1PJ45"/>
<gene>
    <name evidence="2" type="primary">LOC112453230</name>
</gene>
<dbReference type="PANTHER" id="PTHR46169:SF29">
    <property type="entry name" value="DNA REPLICATION-RELATED ELEMENT FACTOR, ISOFORM A"/>
    <property type="match status" value="1"/>
</dbReference>
<organism evidence="1 2">
    <name type="scientific">Temnothorax curvispinosus</name>
    <dbReference type="NCBI Taxonomy" id="300111"/>
    <lineage>
        <taxon>Eukaryota</taxon>
        <taxon>Metazoa</taxon>
        <taxon>Ecdysozoa</taxon>
        <taxon>Arthropoda</taxon>
        <taxon>Hexapoda</taxon>
        <taxon>Insecta</taxon>
        <taxon>Pterygota</taxon>
        <taxon>Neoptera</taxon>
        <taxon>Endopterygota</taxon>
        <taxon>Hymenoptera</taxon>
        <taxon>Apocrita</taxon>
        <taxon>Aculeata</taxon>
        <taxon>Formicoidea</taxon>
        <taxon>Formicidae</taxon>
        <taxon>Myrmicinae</taxon>
        <taxon>Temnothorax</taxon>
    </lineage>
</organism>
<keyword evidence="1" id="KW-1185">Reference proteome</keyword>
<dbReference type="RefSeq" id="XP_024869617.1">
    <property type="nucleotide sequence ID" value="XM_025013849.1"/>
</dbReference>
<proteinExistence type="predicted"/>
<dbReference type="GO" id="GO:0006357">
    <property type="term" value="P:regulation of transcription by RNA polymerase II"/>
    <property type="evidence" value="ECO:0007669"/>
    <property type="project" value="TreeGrafter"/>
</dbReference>
<dbReference type="GO" id="GO:0005634">
    <property type="term" value="C:nucleus"/>
    <property type="evidence" value="ECO:0007669"/>
    <property type="project" value="TreeGrafter"/>
</dbReference>
<dbReference type="PANTHER" id="PTHR46169">
    <property type="entry name" value="DNA REPLICATION-RELATED ELEMENT FACTOR, ISOFORM A"/>
    <property type="match status" value="1"/>
</dbReference>
<dbReference type="SUPFAM" id="SSF53098">
    <property type="entry name" value="Ribonuclease H-like"/>
    <property type="match status" value="1"/>
</dbReference>
<accession>A0A6J1PJ45</accession>
<dbReference type="Proteomes" id="UP000504618">
    <property type="component" value="Unplaced"/>
</dbReference>
<dbReference type="GeneID" id="112453230"/>
<name>A0A6J1PJ45_9HYME</name>
<dbReference type="OrthoDB" id="6615327at2759"/>
<protein>
    <submittedName>
        <fullName evidence="2">Zinc finger BED domain-containing protein 1-like</fullName>
    </submittedName>
</protein>
<reference evidence="2" key="1">
    <citation type="submission" date="2025-08" db="UniProtKB">
        <authorList>
            <consortium name="RefSeq"/>
        </authorList>
    </citation>
    <scope>IDENTIFICATION</scope>
    <source>
        <tissue evidence="2">Whole body</tissue>
    </source>
</reference>
<dbReference type="InterPro" id="IPR052717">
    <property type="entry name" value="Vacuolar_transposase_reg"/>
</dbReference>
<dbReference type="InterPro" id="IPR012337">
    <property type="entry name" value="RNaseH-like_sf"/>
</dbReference>
<evidence type="ECO:0000313" key="2">
    <source>
        <dbReference type="RefSeq" id="XP_024869617.1"/>
    </source>
</evidence>
<evidence type="ECO:0000313" key="1">
    <source>
        <dbReference type="Proteomes" id="UP000504618"/>
    </source>
</evidence>
<sequence length="268" mass="30524">MLRVTLCNELLDGRATAVNIAETVQSVIREWNLRDKVIAVVHDSASRSITTHFHKSNVASKALCQRQTQLQQNSEQLVQSCETRWNSKLEICESLLRNRQAISLVLTDSEITTKALAQKLEITSKEWSQMKEMVTILKPFQVATTIFCSKEIPTLSSVRPIINSIITKHMLILPSDSQNVRQFKITACSSLKSRFEFEVDFVNDVDEGPKPISAAQISSFLDPRYKSLDVEIMRRDIIEHVKSLIHDDEPMDVDSNEMIKETALDFLF</sequence>
<feature type="non-terminal residue" evidence="2">
    <location>
        <position position="268"/>
    </location>
</feature>